<evidence type="ECO:0000256" key="7">
    <source>
        <dbReference type="SAM" id="MobiDB-lite"/>
    </source>
</evidence>
<keyword evidence="5 8" id="KW-1133">Transmembrane helix</keyword>
<evidence type="ECO:0000259" key="9">
    <source>
        <dbReference type="SMART" id="SM01190"/>
    </source>
</evidence>
<comment type="subcellular location">
    <subcellularLocation>
        <location evidence="1">Membrane</location>
        <topology evidence="1">Single-pass type I membrane protein</topology>
    </subcellularLocation>
</comment>
<feature type="region of interest" description="Disordered" evidence="7">
    <location>
        <begin position="1"/>
        <end position="21"/>
    </location>
</feature>
<evidence type="ECO:0000313" key="10">
    <source>
        <dbReference type="EMBL" id="ORC92951.1"/>
    </source>
</evidence>
<accession>A0A1X0P7Z0</accession>
<evidence type="ECO:0000313" key="11">
    <source>
        <dbReference type="Proteomes" id="UP000192257"/>
    </source>
</evidence>
<comment type="caution">
    <text evidence="10">The sequence shown here is derived from an EMBL/GenBank/DDBJ whole genome shotgun (WGS) entry which is preliminary data.</text>
</comment>
<dbReference type="Pfam" id="PF01105">
    <property type="entry name" value="EMP24_GP25L"/>
    <property type="match status" value="1"/>
</dbReference>
<evidence type="ECO:0000256" key="6">
    <source>
        <dbReference type="ARBA" id="ARBA00023136"/>
    </source>
</evidence>
<dbReference type="EMBL" id="NBCO01000002">
    <property type="protein sequence ID" value="ORC92951.1"/>
    <property type="molecule type" value="Genomic_DNA"/>
</dbReference>
<keyword evidence="4" id="KW-0732">Signal</keyword>
<proteinExistence type="inferred from homology"/>
<keyword evidence="11" id="KW-1185">Reference proteome</keyword>
<comment type="similarity">
    <text evidence="2">Belongs to the EMP24/GP25L family.</text>
</comment>
<dbReference type="VEuPathDB" id="TriTrypDB:TM35_000022770"/>
<organism evidence="10 11">
    <name type="scientific">Trypanosoma theileri</name>
    <dbReference type="NCBI Taxonomy" id="67003"/>
    <lineage>
        <taxon>Eukaryota</taxon>
        <taxon>Discoba</taxon>
        <taxon>Euglenozoa</taxon>
        <taxon>Kinetoplastea</taxon>
        <taxon>Metakinetoplastina</taxon>
        <taxon>Trypanosomatida</taxon>
        <taxon>Trypanosomatidae</taxon>
        <taxon>Trypanosoma</taxon>
    </lineage>
</organism>
<feature type="domain" description="GOLD" evidence="9">
    <location>
        <begin position="46"/>
        <end position="261"/>
    </location>
</feature>
<gene>
    <name evidence="10" type="ORF">TM35_000022770</name>
</gene>
<dbReference type="GO" id="GO:0016020">
    <property type="term" value="C:membrane"/>
    <property type="evidence" value="ECO:0007669"/>
    <property type="project" value="UniProtKB-SubCell"/>
</dbReference>
<feature type="compositionally biased region" description="Basic residues" evidence="7">
    <location>
        <begin position="12"/>
        <end position="21"/>
    </location>
</feature>
<dbReference type="PANTHER" id="PTHR22811">
    <property type="entry name" value="TRANSMEMBRANE EMP24 DOMAIN-CONTAINING PROTEIN"/>
    <property type="match status" value="1"/>
</dbReference>
<sequence length="266" mass="29608">MSRIFPLPVRHDHPHHHRRQGHSVPQLPLLLLLLLALTFVSVPSGAVRFVLRDTTPVCFVEEVDDATRVVSGEYTRTGANTNVPATIIVSDPSGNEISNSPLAPGAHAFTAPVSNGMVGPYLICVQVAQRGWVAPQTGSDAIVLDFNADQSSRTAVKPEVPVTRQRIDGMEVFTFRDFGGQQKDMLRPAEYIHGVEKALNILDTLVEETKDEIDHLMGRFARMRRTSESTYTRIWAFGILTATVMIGVTWLQFRFLKSTLRHKKLV</sequence>
<name>A0A1X0P7Z0_9TRYP</name>
<protein>
    <submittedName>
        <fullName evidence="10">COP-coated vesicle membrane protein erv25</fullName>
    </submittedName>
</protein>
<keyword evidence="6 8" id="KW-0472">Membrane</keyword>
<evidence type="ECO:0000256" key="2">
    <source>
        <dbReference type="ARBA" id="ARBA00007104"/>
    </source>
</evidence>
<evidence type="ECO:0000256" key="4">
    <source>
        <dbReference type="ARBA" id="ARBA00022729"/>
    </source>
</evidence>
<evidence type="ECO:0000256" key="3">
    <source>
        <dbReference type="ARBA" id="ARBA00022692"/>
    </source>
</evidence>
<dbReference type="Proteomes" id="UP000192257">
    <property type="component" value="Unassembled WGS sequence"/>
</dbReference>
<dbReference type="SMART" id="SM01190">
    <property type="entry name" value="EMP24_GP25L"/>
    <property type="match status" value="1"/>
</dbReference>
<evidence type="ECO:0000256" key="8">
    <source>
        <dbReference type="SAM" id="Phobius"/>
    </source>
</evidence>
<dbReference type="RefSeq" id="XP_028887017.1">
    <property type="nucleotide sequence ID" value="XM_029021595.1"/>
</dbReference>
<reference evidence="10 11" key="1">
    <citation type="submission" date="2017-03" db="EMBL/GenBank/DDBJ databases">
        <title>An alternative strategy for trypanosome survival in the mammalian bloodstream revealed through genome and transcriptome analysis of the ubiquitous bovine parasite Trypanosoma (Megatrypanum) theileri.</title>
        <authorList>
            <person name="Kelly S."/>
            <person name="Ivens A."/>
            <person name="Mott A."/>
            <person name="O'Neill E."/>
            <person name="Emms D."/>
            <person name="Macleod O."/>
            <person name="Voorheis P."/>
            <person name="Matthews J."/>
            <person name="Matthews K."/>
            <person name="Carrington M."/>
        </authorList>
    </citation>
    <scope>NUCLEOTIDE SEQUENCE [LARGE SCALE GENOMIC DNA]</scope>
    <source>
        <strain evidence="10">Edinburgh</strain>
    </source>
</reference>
<dbReference type="STRING" id="67003.A0A1X0P7Z0"/>
<dbReference type="InterPro" id="IPR009038">
    <property type="entry name" value="GOLD_dom"/>
</dbReference>
<evidence type="ECO:0000256" key="5">
    <source>
        <dbReference type="ARBA" id="ARBA00022989"/>
    </source>
</evidence>
<dbReference type="OrthoDB" id="1929172at2759"/>
<dbReference type="GeneID" id="39981375"/>
<dbReference type="InterPro" id="IPR015720">
    <property type="entry name" value="Emp24-like"/>
</dbReference>
<feature type="transmembrane region" description="Helical" evidence="8">
    <location>
        <begin position="234"/>
        <end position="253"/>
    </location>
</feature>
<keyword evidence="3 8" id="KW-0812">Transmembrane</keyword>
<dbReference type="AlphaFoldDB" id="A0A1X0P7Z0"/>
<evidence type="ECO:0000256" key="1">
    <source>
        <dbReference type="ARBA" id="ARBA00004479"/>
    </source>
</evidence>